<dbReference type="PANTHER" id="PTHR13609">
    <property type="entry name" value="UBIQUITIN DOMAIN CONTAINING 1 PROTEIN-RELATED"/>
    <property type="match status" value="1"/>
</dbReference>
<keyword evidence="4" id="KW-1185">Reference proteome</keyword>
<evidence type="ECO:0000256" key="1">
    <source>
        <dbReference type="SAM" id="MobiDB-lite"/>
    </source>
</evidence>
<feature type="region of interest" description="Disordered" evidence="1">
    <location>
        <begin position="229"/>
        <end position="253"/>
    </location>
</feature>
<accession>R7YZY3</accession>
<feature type="region of interest" description="Disordered" evidence="1">
    <location>
        <begin position="1"/>
        <end position="27"/>
    </location>
</feature>
<dbReference type="OrthoDB" id="1640476at2759"/>
<feature type="compositionally biased region" description="Low complexity" evidence="1">
    <location>
        <begin position="64"/>
        <end position="75"/>
    </location>
</feature>
<protein>
    <recommendedName>
        <fullName evidence="2">DC-UbP/UBTD2 N-terminal domain-containing protein</fullName>
    </recommendedName>
</protein>
<dbReference type="EMBL" id="JH767587">
    <property type="protein sequence ID" value="EON67398.1"/>
    <property type="molecule type" value="Genomic_DNA"/>
</dbReference>
<dbReference type="STRING" id="1168221.R7YZY3"/>
<feature type="domain" description="DC-UbP/UBTD2 N-terminal" evidence="2">
    <location>
        <begin position="135"/>
        <end position="227"/>
    </location>
</feature>
<evidence type="ECO:0000313" key="4">
    <source>
        <dbReference type="Proteomes" id="UP000016924"/>
    </source>
</evidence>
<dbReference type="GeneID" id="19903962"/>
<dbReference type="OMA" id="KERQDWW"/>
<dbReference type="InterPro" id="IPR038169">
    <property type="entry name" value="DC-UbP/UBTD2_N_sf"/>
</dbReference>
<feature type="compositionally biased region" description="Polar residues" evidence="1">
    <location>
        <begin position="48"/>
        <end position="63"/>
    </location>
</feature>
<dbReference type="RefSeq" id="XP_007782715.1">
    <property type="nucleotide sequence ID" value="XM_007784525.1"/>
</dbReference>
<feature type="compositionally biased region" description="Basic and acidic residues" evidence="1">
    <location>
        <begin position="237"/>
        <end position="253"/>
    </location>
</feature>
<sequence length="342" mass="37040">MVSQPDLYAPTAPAVPPQRTFSGRHDDGADCILHPQHAFRSLLTRSTSQGCCTSTPRHSPYPNTSATSPHTPATAVDSSRAAITSHPSSPPSHHTHSFASTPRPSHASHRGPFTTSNKPNTPLRLPPPNLAVHTPHRERWTRRRLAREREAFFDTRVSGRAEVWGVVRMLVELLQAGQIGSAQGVLDAAGCTCPTGELWRGGVWDEMGGLYEVPDWVVVVPVEVVEEEDEGGEVVEEDKSGGSEEEVGGREKGKARAVEVEAGEVVRVRARLSDRGTDVLVKVGKGERVGGVLGRIREAVDISELQKLKIAYLGKVLLENESLAAQGWREGHVVNVLVFPPS</sequence>
<proteinExistence type="predicted"/>
<dbReference type="InterPro" id="IPR029071">
    <property type="entry name" value="Ubiquitin-like_domsf"/>
</dbReference>
<gene>
    <name evidence="3" type="ORF">W97_06651</name>
</gene>
<dbReference type="Proteomes" id="UP000016924">
    <property type="component" value="Unassembled WGS sequence"/>
</dbReference>
<reference evidence="4" key="1">
    <citation type="submission" date="2012-06" db="EMBL/GenBank/DDBJ databases">
        <title>The genome sequence of Coniosporium apollinis CBS 100218.</title>
        <authorList>
            <consortium name="The Broad Institute Genome Sequencing Platform"/>
            <person name="Cuomo C."/>
            <person name="Gorbushina A."/>
            <person name="Noack S."/>
            <person name="Walker B."/>
            <person name="Young S.K."/>
            <person name="Zeng Q."/>
            <person name="Gargeya S."/>
            <person name="Fitzgerald M."/>
            <person name="Haas B."/>
            <person name="Abouelleil A."/>
            <person name="Alvarado L."/>
            <person name="Arachchi H.M."/>
            <person name="Berlin A.M."/>
            <person name="Chapman S.B."/>
            <person name="Goldberg J."/>
            <person name="Griggs A."/>
            <person name="Gujja S."/>
            <person name="Hansen M."/>
            <person name="Howarth C."/>
            <person name="Imamovic A."/>
            <person name="Larimer J."/>
            <person name="McCowan C."/>
            <person name="Montmayeur A."/>
            <person name="Murphy C."/>
            <person name="Neiman D."/>
            <person name="Pearson M."/>
            <person name="Priest M."/>
            <person name="Roberts A."/>
            <person name="Saif S."/>
            <person name="Shea T."/>
            <person name="Sisk P."/>
            <person name="Sykes S."/>
            <person name="Wortman J."/>
            <person name="Nusbaum C."/>
            <person name="Birren B."/>
        </authorList>
    </citation>
    <scope>NUCLEOTIDE SEQUENCE [LARGE SCALE GENOMIC DNA]</scope>
    <source>
        <strain evidence="4">CBS 100218</strain>
    </source>
</reference>
<dbReference type="HOGENOM" id="CLU_054816_1_0_1"/>
<dbReference type="Gene3D" id="1.20.225.20">
    <property type="entry name" value="Ub domain-containing protein, DC-UbP/UBTD2, N-terminal domain"/>
    <property type="match status" value="1"/>
</dbReference>
<evidence type="ECO:0000259" key="2">
    <source>
        <dbReference type="Pfam" id="PF16455"/>
    </source>
</evidence>
<dbReference type="InterPro" id="IPR032752">
    <property type="entry name" value="DC-UbP/UBTD2_N"/>
</dbReference>
<feature type="region of interest" description="Disordered" evidence="1">
    <location>
        <begin position="48"/>
        <end position="136"/>
    </location>
</feature>
<dbReference type="InterPro" id="IPR039869">
    <property type="entry name" value="UBTD1/2"/>
</dbReference>
<dbReference type="eggNOG" id="KOG0013">
    <property type="taxonomic scope" value="Eukaryota"/>
</dbReference>
<evidence type="ECO:0000313" key="3">
    <source>
        <dbReference type="EMBL" id="EON67398.1"/>
    </source>
</evidence>
<dbReference type="Pfam" id="PF16455">
    <property type="entry name" value="UBD"/>
    <property type="match status" value="1"/>
</dbReference>
<dbReference type="SUPFAM" id="SSF54236">
    <property type="entry name" value="Ubiquitin-like"/>
    <property type="match status" value="1"/>
</dbReference>
<organism evidence="3 4">
    <name type="scientific">Coniosporium apollinis (strain CBS 100218)</name>
    <name type="common">Rock-inhabiting black yeast</name>
    <dbReference type="NCBI Taxonomy" id="1168221"/>
    <lineage>
        <taxon>Eukaryota</taxon>
        <taxon>Fungi</taxon>
        <taxon>Dikarya</taxon>
        <taxon>Ascomycota</taxon>
        <taxon>Pezizomycotina</taxon>
        <taxon>Dothideomycetes</taxon>
        <taxon>Dothideomycetes incertae sedis</taxon>
        <taxon>Coniosporium</taxon>
    </lineage>
</organism>
<dbReference type="AlphaFoldDB" id="R7YZY3"/>
<name>R7YZY3_CONA1</name>